<gene>
    <name evidence="1" type="ORF">CJ255_18110</name>
</gene>
<keyword evidence="2" id="KW-1185">Reference proteome</keyword>
<evidence type="ECO:0000313" key="1">
    <source>
        <dbReference type="EMBL" id="PDW01650.1"/>
    </source>
</evidence>
<evidence type="ECO:0000313" key="2">
    <source>
        <dbReference type="Proteomes" id="UP000220527"/>
    </source>
</evidence>
<name>A0A2A6RFL9_9CHLR</name>
<comment type="caution">
    <text evidence="1">The sequence shown here is derived from an EMBL/GenBank/DDBJ whole genome shotgun (WGS) entry which is preliminary data.</text>
</comment>
<dbReference type="EMBL" id="NQWI01000121">
    <property type="protein sequence ID" value="PDW01650.1"/>
    <property type="molecule type" value="Genomic_DNA"/>
</dbReference>
<evidence type="ECO:0008006" key="3">
    <source>
        <dbReference type="Google" id="ProtNLM"/>
    </source>
</evidence>
<dbReference type="AlphaFoldDB" id="A0A2A6RFL9"/>
<sequence>MIAYNFHAVSKGANGRASVGQGKLGTPISSAPPYGGPAYRARQAPAGEQQLVAHLGTTLGALFPHTFLVAYYVALKTNPLVVLTGLEGAGKAALASGFAAALVGSESGQFVTIGSDSWTRRGSQSHYYRDIHARFGASQFIETLHEAASPENTGKLYMILLKGLSVEELDLYANRLLQVGPDGERRLALPGRSADEQPILPPNCFITASLHLPQADQPLLQEVLRHTGQITFSPSLQAGTTLPSLPPPPVGLQRVMLAAVGHDVAAPRERLDAILGRRGRRDLGPSPEVARQLLATGVALRSELREHILAYVANSFDQEGRGLFVPTDPRRNAQIAFDAQVVQRLLWRNTTRRRSFQQRRTPLLVESV</sequence>
<proteinExistence type="predicted"/>
<organism evidence="1 2">
    <name type="scientific">Candidatus Viridilinea mediisalina</name>
    <dbReference type="NCBI Taxonomy" id="2024553"/>
    <lineage>
        <taxon>Bacteria</taxon>
        <taxon>Bacillati</taxon>
        <taxon>Chloroflexota</taxon>
        <taxon>Chloroflexia</taxon>
        <taxon>Chloroflexales</taxon>
        <taxon>Chloroflexineae</taxon>
        <taxon>Oscillochloridaceae</taxon>
        <taxon>Candidatus Viridilinea</taxon>
    </lineage>
</organism>
<reference evidence="2" key="1">
    <citation type="submission" date="2017-08" db="EMBL/GenBank/DDBJ databases">
        <authorList>
            <person name="Grouzdev D.S."/>
            <person name="Gaisin V.A."/>
            <person name="Rysina M.S."/>
            <person name="Gorlenko V.M."/>
        </authorList>
    </citation>
    <scope>NUCLEOTIDE SEQUENCE [LARGE SCALE GENOMIC DNA]</scope>
    <source>
        <strain evidence="2">Kir15-3F</strain>
    </source>
</reference>
<protein>
    <recommendedName>
        <fullName evidence="3">DUF927 domain-containing protein</fullName>
    </recommendedName>
</protein>
<accession>A0A2A6RFL9</accession>
<dbReference type="Proteomes" id="UP000220527">
    <property type="component" value="Unassembled WGS sequence"/>
</dbReference>